<keyword evidence="10 12" id="KW-0456">Lyase</keyword>
<evidence type="ECO:0000256" key="9">
    <source>
        <dbReference type="ARBA" id="ARBA00022793"/>
    </source>
</evidence>
<evidence type="ECO:0000256" key="3">
    <source>
        <dbReference type="ARBA" id="ARBA00004804"/>
    </source>
</evidence>
<dbReference type="PANTHER" id="PTHR21091">
    <property type="entry name" value="METHYLTETRAHYDROFOLATE:HOMOCYSTEINE METHYLTRANSFERASE RELATED"/>
    <property type="match status" value="1"/>
</dbReference>
<keyword evidence="9 12" id="KW-0210">Decarboxylase</keyword>
<dbReference type="HAMAP" id="MF_00218">
    <property type="entry name" value="URO_D"/>
    <property type="match status" value="1"/>
</dbReference>
<comment type="subcellular location">
    <subcellularLocation>
        <location evidence="2 12">Cytoplasm</location>
    </subcellularLocation>
</comment>
<dbReference type="OrthoDB" id="9806656at2"/>
<dbReference type="UniPathway" id="UPA00251">
    <property type="reaction ID" value="UER00321"/>
</dbReference>
<comment type="caution">
    <text evidence="12">Lacks conserved residue(s) required for the propagation of feature annotation.</text>
</comment>
<evidence type="ECO:0000256" key="2">
    <source>
        <dbReference type="ARBA" id="ARBA00004496"/>
    </source>
</evidence>
<feature type="domain" description="Uroporphyrinogen decarboxylase (URO-D)" evidence="16">
    <location>
        <begin position="142"/>
        <end position="158"/>
    </location>
</feature>
<keyword evidence="18" id="KW-1185">Reference proteome</keyword>
<evidence type="ECO:0000256" key="14">
    <source>
        <dbReference type="RuleBase" id="RU004169"/>
    </source>
</evidence>
<keyword evidence="11 12" id="KW-0627">Porphyrin biosynthesis</keyword>
<dbReference type="GO" id="GO:0005829">
    <property type="term" value="C:cytosol"/>
    <property type="evidence" value="ECO:0007669"/>
    <property type="project" value="TreeGrafter"/>
</dbReference>
<comment type="function">
    <text evidence="1 12">Catalyzes the decarboxylation of four acetate groups of uroporphyrinogen-III to yield coproporphyrinogen-III.</text>
</comment>
<dbReference type="PROSITE" id="PS00907">
    <property type="entry name" value="UROD_2"/>
    <property type="match status" value="1"/>
</dbReference>
<dbReference type="FunFam" id="3.20.20.210:FF:000001">
    <property type="entry name" value="Uroporphyrinogen decarboxylase"/>
    <property type="match status" value="1"/>
</dbReference>
<dbReference type="FunCoup" id="A0A1B4XC77">
    <property type="interactions" value="526"/>
</dbReference>
<evidence type="ECO:0000256" key="6">
    <source>
        <dbReference type="ARBA" id="ARBA00012288"/>
    </source>
</evidence>
<dbReference type="AlphaFoldDB" id="A0A1B4XC77"/>
<accession>A0A1B4XC77</accession>
<evidence type="ECO:0000256" key="1">
    <source>
        <dbReference type="ARBA" id="ARBA00002448"/>
    </source>
</evidence>
<gene>
    <name evidence="12" type="primary">hemE</name>
    <name evidence="17" type="ORF">SCL_0068</name>
</gene>
<name>A0A1B4XC77_9GAMM</name>
<evidence type="ECO:0000313" key="17">
    <source>
        <dbReference type="EMBL" id="BAV32392.1"/>
    </source>
</evidence>
<organism evidence="17 18">
    <name type="scientific">Sulfuricaulis limicola</name>
    <dbReference type="NCBI Taxonomy" id="1620215"/>
    <lineage>
        <taxon>Bacteria</taxon>
        <taxon>Pseudomonadati</taxon>
        <taxon>Pseudomonadota</taxon>
        <taxon>Gammaproteobacteria</taxon>
        <taxon>Acidiferrobacterales</taxon>
        <taxon>Acidiferrobacteraceae</taxon>
        <taxon>Sulfuricaulis</taxon>
    </lineage>
</organism>
<dbReference type="Pfam" id="PF01208">
    <property type="entry name" value="URO-D"/>
    <property type="match status" value="1"/>
</dbReference>
<dbReference type="PANTHER" id="PTHR21091:SF169">
    <property type="entry name" value="UROPORPHYRINOGEN DECARBOXYLASE"/>
    <property type="match status" value="1"/>
</dbReference>
<evidence type="ECO:0000256" key="5">
    <source>
        <dbReference type="ARBA" id="ARBA00011738"/>
    </source>
</evidence>
<evidence type="ECO:0000259" key="15">
    <source>
        <dbReference type="PROSITE" id="PS00906"/>
    </source>
</evidence>
<feature type="binding site" evidence="12">
    <location>
        <begin position="27"/>
        <end position="31"/>
    </location>
    <ligand>
        <name>substrate</name>
    </ligand>
</feature>
<keyword evidence="8 12" id="KW-0963">Cytoplasm</keyword>
<dbReference type="EMBL" id="AP014879">
    <property type="protein sequence ID" value="BAV32392.1"/>
    <property type="molecule type" value="Genomic_DNA"/>
</dbReference>
<dbReference type="Gene3D" id="3.20.20.210">
    <property type="match status" value="1"/>
</dbReference>
<dbReference type="NCBIfam" id="TIGR01464">
    <property type="entry name" value="hemE"/>
    <property type="match status" value="1"/>
</dbReference>
<dbReference type="InterPro" id="IPR006361">
    <property type="entry name" value="Uroporphyrinogen_deCO2ase_HemE"/>
</dbReference>
<dbReference type="EC" id="4.1.1.37" evidence="6 12"/>
<dbReference type="GO" id="GO:0019353">
    <property type="term" value="P:protoporphyrinogen IX biosynthetic process from glutamate"/>
    <property type="evidence" value="ECO:0007669"/>
    <property type="project" value="TreeGrafter"/>
</dbReference>
<dbReference type="GO" id="GO:0004853">
    <property type="term" value="F:uroporphyrinogen decarboxylase activity"/>
    <property type="evidence" value="ECO:0007669"/>
    <property type="project" value="UniProtKB-UniRule"/>
</dbReference>
<dbReference type="InterPro" id="IPR000257">
    <property type="entry name" value="Uroporphyrinogen_deCOase"/>
</dbReference>
<reference evidence="17 18" key="1">
    <citation type="submission" date="2015-05" db="EMBL/GenBank/DDBJ databases">
        <title>Complete genome sequence of a sulfur-oxidizing gammaproteobacterium strain HA5.</title>
        <authorList>
            <person name="Miura A."/>
            <person name="Kojima H."/>
            <person name="Fukui M."/>
        </authorList>
    </citation>
    <scope>NUCLEOTIDE SEQUENCE [LARGE SCALE GENOMIC DNA]</scope>
    <source>
        <strain evidence="17 18">HA5</strain>
    </source>
</reference>
<sequence>MAELKNDRLLRALLRQPVDVTPVWIMRQAGRYLPEYRAVREKAGDFKTLCTTPELACEVTLQPLRRFPLDAAILFSDILTIPDAMGLELFFTEGEGPQFRKPVRSAADVDALPVPDPEVELRYVMDAVRLIRRELDGKVPLIGFAGSPWTLATYMVEGGGSKEFALVKRMLFDQPALMHRLLDVLARSVTAYLNAQVAAGAQALMLFDTWGGALSQRDYKEFSLRYMERIVHGLTREHEGRRVPVILFTKNGGQWLEAMAASGCDALGIDWTTDLNDARARVGSRVALQGNMDPSILYASTDRIRSEVAAVLDSYGRGSGHVFNLGHGIHQHADPEKVAAAVAAVHELSRPYHQA</sequence>
<evidence type="ECO:0000256" key="7">
    <source>
        <dbReference type="ARBA" id="ARBA00014308"/>
    </source>
</evidence>
<feature type="binding site" evidence="12">
    <location>
        <position position="154"/>
    </location>
    <ligand>
        <name>substrate</name>
    </ligand>
</feature>
<dbReference type="RefSeq" id="WP_096359077.1">
    <property type="nucleotide sequence ID" value="NZ_AP014879.1"/>
</dbReference>
<dbReference type="KEGG" id="slim:SCL_0068"/>
<dbReference type="InterPro" id="IPR038071">
    <property type="entry name" value="UROD/MetE-like_sf"/>
</dbReference>
<evidence type="ECO:0000313" key="18">
    <source>
        <dbReference type="Proteomes" id="UP000243180"/>
    </source>
</evidence>
<feature type="domain" description="Uroporphyrinogen decarboxylase (URO-D)" evidence="15">
    <location>
        <begin position="22"/>
        <end position="31"/>
    </location>
</feature>
<dbReference type="Proteomes" id="UP000243180">
    <property type="component" value="Chromosome"/>
</dbReference>
<dbReference type="PROSITE" id="PS00906">
    <property type="entry name" value="UROD_1"/>
    <property type="match status" value="1"/>
</dbReference>
<comment type="pathway">
    <text evidence="3 12 13">Porphyrin-containing compound metabolism; protoporphyrin-IX biosynthesis; coproporphyrinogen-III from 5-aminolevulinate: step 4/4.</text>
</comment>
<comment type="catalytic activity">
    <reaction evidence="12 13">
        <text>uroporphyrinogen III + 4 H(+) = coproporphyrinogen III + 4 CO2</text>
        <dbReference type="Rhea" id="RHEA:19865"/>
        <dbReference type="ChEBI" id="CHEBI:15378"/>
        <dbReference type="ChEBI" id="CHEBI:16526"/>
        <dbReference type="ChEBI" id="CHEBI:57308"/>
        <dbReference type="ChEBI" id="CHEBI:57309"/>
        <dbReference type="EC" id="4.1.1.37"/>
    </reaction>
</comment>
<protein>
    <recommendedName>
        <fullName evidence="7 12">Uroporphyrinogen decarboxylase</fullName>
        <shortName evidence="12">UPD</shortName>
        <shortName evidence="12">URO-D</shortName>
        <ecNumber evidence="6 12">4.1.1.37</ecNumber>
    </recommendedName>
</protein>
<comment type="subunit">
    <text evidence="5 12">Homodimer.</text>
</comment>
<feature type="site" description="Transition state stabilizer" evidence="12">
    <location>
        <position position="77"/>
    </location>
</feature>
<evidence type="ECO:0000256" key="13">
    <source>
        <dbReference type="RuleBase" id="RU000554"/>
    </source>
</evidence>
<evidence type="ECO:0000256" key="8">
    <source>
        <dbReference type="ARBA" id="ARBA00022490"/>
    </source>
</evidence>
<evidence type="ECO:0000256" key="12">
    <source>
        <dbReference type="HAMAP-Rule" id="MF_00218"/>
    </source>
</evidence>
<evidence type="ECO:0000256" key="10">
    <source>
        <dbReference type="ARBA" id="ARBA00023239"/>
    </source>
</evidence>
<feature type="binding site" evidence="12">
    <location>
        <position position="327"/>
    </location>
    <ligand>
        <name>substrate</name>
    </ligand>
</feature>
<comment type="similarity">
    <text evidence="4 12 14">Belongs to the uroporphyrinogen decarboxylase family.</text>
</comment>
<dbReference type="SUPFAM" id="SSF51726">
    <property type="entry name" value="UROD/MetE-like"/>
    <property type="match status" value="1"/>
</dbReference>
<dbReference type="CDD" id="cd00717">
    <property type="entry name" value="URO-D"/>
    <property type="match status" value="1"/>
</dbReference>
<dbReference type="InParanoid" id="A0A1B4XC77"/>
<feature type="binding site" evidence="12">
    <location>
        <position position="209"/>
    </location>
    <ligand>
        <name>substrate</name>
    </ligand>
</feature>
<evidence type="ECO:0000256" key="4">
    <source>
        <dbReference type="ARBA" id="ARBA00009935"/>
    </source>
</evidence>
<feature type="binding site" evidence="12">
    <location>
        <position position="77"/>
    </location>
    <ligand>
        <name>substrate</name>
    </ligand>
</feature>
<evidence type="ECO:0000256" key="11">
    <source>
        <dbReference type="ARBA" id="ARBA00023244"/>
    </source>
</evidence>
<evidence type="ECO:0000259" key="16">
    <source>
        <dbReference type="PROSITE" id="PS00907"/>
    </source>
</evidence>
<proteinExistence type="inferred from homology"/>